<accession>A0ABD1Z7J7</accession>
<feature type="compositionally biased region" description="Basic and acidic residues" evidence="1">
    <location>
        <begin position="33"/>
        <end position="43"/>
    </location>
</feature>
<evidence type="ECO:0000256" key="1">
    <source>
        <dbReference type="SAM" id="MobiDB-lite"/>
    </source>
</evidence>
<dbReference type="EMBL" id="JBHFFA010000002">
    <property type="protein sequence ID" value="KAL2642874.1"/>
    <property type="molecule type" value="Genomic_DNA"/>
</dbReference>
<dbReference type="PANTHER" id="PTHR34212:SF1">
    <property type="entry name" value="OS06G0106900 PROTEIN"/>
    <property type="match status" value="1"/>
</dbReference>
<sequence>MPLVESVAVGPSPGPLPFSAIAASSRKEKKKQAKEERDRLKQAEKKKRRLEKALATAAAIRTELEKKKQRRKEEEQRLDEEGAALAEAVALQVLVDEDSDGVARFRVSRDGEKKTAREEDDMPMISADRVGEQTGTPGPCLGVRRRENVHHNGLKRHGSFKFSVDAEDAQRSHQAREMDWNATDWVAAEEGADGREDIGLEGELVEGEEGRTWEVYSTAEEKARASNERARAAEMAAGLAAAQAVAALRIAEEARAEAEAAKKAAEAAMNEALDRRDSQLKPDFLDESKAQPRSVEKERDELKAQLEETERKLKEKTLRVSELEQNLEEVTQYFLEFKAMIEGSKVGKIGLPSTIVWLSARFPGWRTFCLLETMKQHQGLASFSLCLPRVTVGLGNCPITGFGVHLQTNVKIPFPESKSIEHSGV</sequence>
<dbReference type="PANTHER" id="PTHR34212">
    <property type="entry name" value="OS02G0104200 PROTEIN"/>
    <property type="match status" value="1"/>
</dbReference>
<reference evidence="2 3" key="1">
    <citation type="submission" date="2024-09" db="EMBL/GenBank/DDBJ databases">
        <title>Chromosome-scale assembly of Riccia fluitans.</title>
        <authorList>
            <person name="Paukszto L."/>
            <person name="Sawicki J."/>
            <person name="Karawczyk K."/>
            <person name="Piernik-Szablinska J."/>
            <person name="Szczecinska M."/>
            <person name="Mazdziarz M."/>
        </authorList>
    </citation>
    <scope>NUCLEOTIDE SEQUENCE [LARGE SCALE GENOMIC DNA]</scope>
    <source>
        <strain evidence="2">Rf_01</strain>
        <tissue evidence="2">Aerial parts of the thallus</tissue>
    </source>
</reference>
<evidence type="ECO:0000313" key="2">
    <source>
        <dbReference type="EMBL" id="KAL2642874.1"/>
    </source>
</evidence>
<name>A0ABD1Z7J7_9MARC</name>
<dbReference type="Proteomes" id="UP001605036">
    <property type="component" value="Unassembled WGS sequence"/>
</dbReference>
<organism evidence="2 3">
    <name type="scientific">Riccia fluitans</name>
    <dbReference type="NCBI Taxonomy" id="41844"/>
    <lineage>
        <taxon>Eukaryota</taxon>
        <taxon>Viridiplantae</taxon>
        <taxon>Streptophyta</taxon>
        <taxon>Embryophyta</taxon>
        <taxon>Marchantiophyta</taxon>
        <taxon>Marchantiopsida</taxon>
        <taxon>Marchantiidae</taxon>
        <taxon>Marchantiales</taxon>
        <taxon>Ricciaceae</taxon>
        <taxon>Riccia</taxon>
    </lineage>
</organism>
<dbReference type="AlphaFoldDB" id="A0ABD1Z7J7"/>
<evidence type="ECO:0000313" key="3">
    <source>
        <dbReference type="Proteomes" id="UP001605036"/>
    </source>
</evidence>
<feature type="region of interest" description="Disordered" evidence="1">
    <location>
        <begin position="1"/>
        <end position="52"/>
    </location>
</feature>
<feature type="region of interest" description="Disordered" evidence="1">
    <location>
        <begin position="270"/>
        <end position="301"/>
    </location>
</feature>
<comment type="caution">
    <text evidence="2">The sequence shown here is derived from an EMBL/GenBank/DDBJ whole genome shotgun (WGS) entry which is preliminary data.</text>
</comment>
<proteinExistence type="predicted"/>
<protein>
    <submittedName>
        <fullName evidence="2">Uncharacterized protein</fullName>
    </submittedName>
</protein>
<gene>
    <name evidence="2" type="ORF">R1flu_010461</name>
</gene>
<feature type="compositionally biased region" description="Basic and acidic residues" evidence="1">
    <location>
        <begin position="272"/>
        <end position="301"/>
    </location>
</feature>
<keyword evidence="3" id="KW-1185">Reference proteome</keyword>